<protein>
    <submittedName>
        <fullName evidence="1">Uncharacterized protein</fullName>
    </submittedName>
</protein>
<evidence type="ECO:0000313" key="1">
    <source>
        <dbReference type="EMBL" id="VTT56922.1"/>
    </source>
</evidence>
<reference evidence="1" key="1">
    <citation type="submission" date="2019-05" db="EMBL/GenBank/DDBJ databases">
        <authorList>
            <person name="Piombo E."/>
        </authorList>
    </citation>
    <scope>NUCLEOTIDE SEQUENCE</scope>
    <source>
        <strain evidence="1">C2S</strain>
    </source>
</reference>
<gene>
    <name evidence="1" type="ORF">C2S_13406</name>
</gene>
<dbReference type="Proteomes" id="UP000760494">
    <property type="component" value="Unassembled WGS sequence"/>
</dbReference>
<dbReference type="AlphaFoldDB" id="A0A9Q9R9R3"/>
<comment type="caution">
    <text evidence="1">The sequence shown here is derived from an EMBL/GenBank/DDBJ whole genome shotgun (WGS) entry which is preliminary data.</text>
</comment>
<proteinExistence type="predicted"/>
<accession>A0A9Q9R9R3</accession>
<evidence type="ECO:0000313" key="2">
    <source>
        <dbReference type="Proteomes" id="UP000760494"/>
    </source>
</evidence>
<organism evidence="1 2">
    <name type="scientific">Fusarium fujikuroi</name>
    <name type="common">Bakanae and foot rot disease fungus</name>
    <name type="synonym">Gibberella fujikuroi</name>
    <dbReference type="NCBI Taxonomy" id="5127"/>
    <lineage>
        <taxon>Eukaryota</taxon>
        <taxon>Fungi</taxon>
        <taxon>Dikarya</taxon>
        <taxon>Ascomycota</taxon>
        <taxon>Pezizomycotina</taxon>
        <taxon>Sordariomycetes</taxon>
        <taxon>Hypocreomycetidae</taxon>
        <taxon>Hypocreales</taxon>
        <taxon>Nectriaceae</taxon>
        <taxon>Fusarium</taxon>
        <taxon>Fusarium fujikuroi species complex</taxon>
    </lineage>
</organism>
<sequence length="125" mass="14391">MCVIEIWCRKCTVCQHVDEVEYSNHKYGYGSCTVVRTTLPEQSLQGANENYRCRGCRSRQAYESHQLNKQIMEARGNNKYGYTSNLQAKFNPDSQSPEANRFIRAARQGRLFSERPPHLVSSPTL</sequence>
<dbReference type="EMBL" id="CABFJX010000005">
    <property type="protein sequence ID" value="VTT56922.1"/>
    <property type="molecule type" value="Genomic_DNA"/>
</dbReference>
<name>A0A9Q9R9R3_FUSFU</name>